<dbReference type="PROSITE" id="PS00028">
    <property type="entry name" value="ZINC_FINGER_C2H2_1"/>
    <property type="match status" value="2"/>
</dbReference>
<dbReference type="GO" id="GO:0000981">
    <property type="term" value="F:DNA-binding transcription factor activity, RNA polymerase II-specific"/>
    <property type="evidence" value="ECO:0007669"/>
    <property type="project" value="TreeGrafter"/>
</dbReference>
<keyword evidence="2" id="KW-0677">Repeat</keyword>
<dbReference type="HOGENOM" id="CLU_049940_0_0_1"/>
<reference evidence="9" key="1">
    <citation type="journal article" date="2014" name="Genome Announc.">
        <title>Genome sequence of the pathogenic fungus Sporothrix schenckii (ATCC 58251).</title>
        <authorList>
            <person name="Cuomo C.A."/>
            <person name="Rodriguez-Del Valle N."/>
            <person name="Perez-Sanchez L."/>
            <person name="Abouelleil A."/>
            <person name="Goldberg J."/>
            <person name="Young S."/>
            <person name="Zeng Q."/>
            <person name="Birren B.W."/>
        </authorList>
    </citation>
    <scope>NUCLEOTIDE SEQUENCE [LARGE SCALE GENOMIC DNA]</scope>
    <source>
        <strain evidence="9">ATCC 58251 / de Perez 2211183</strain>
    </source>
</reference>
<keyword evidence="9" id="KW-1185">Reference proteome</keyword>
<evidence type="ECO:0000256" key="4">
    <source>
        <dbReference type="ARBA" id="ARBA00022833"/>
    </source>
</evidence>
<dbReference type="AlphaFoldDB" id="U7PHJ7"/>
<keyword evidence="4" id="KW-0862">Zinc</keyword>
<dbReference type="OrthoDB" id="6910977at2759"/>
<gene>
    <name evidence="8" type="ORF">HMPREF1624_08709</name>
</gene>
<evidence type="ECO:0000256" key="2">
    <source>
        <dbReference type="ARBA" id="ARBA00022737"/>
    </source>
</evidence>
<evidence type="ECO:0000256" key="1">
    <source>
        <dbReference type="ARBA" id="ARBA00022723"/>
    </source>
</evidence>
<feature type="region of interest" description="Disordered" evidence="6">
    <location>
        <begin position="227"/>
        <end position="254"/>
    </location>
</feature>
<accession>U7PHJ7</accession>
<name>U7PHJ7_SPOS1</name>
<organism evidence="8 9">
    <name type="scientific">Sporothrix schenckii (strain ATCC 58251 / de Perez 2211183)</name>
    <name type="common">Rose-picker's disease fungus</name>
    <dbReference type="NCBI Taxonomy" id="1391915"/>
    <lineage>
        <taxon>Eukaryota</taxon>
        <taxon>Fungi</taxon>
        <taxon>Dikarya</taxon>
        <taxon>Ascomycota</taxon>
        <taxon>Pezizomycotina</taxon>
        <taxon>Sordariomycetes</taxon>
        <taxon>Sordariomycetidae</taxon>
        <taxon>Ophiostomatales</taxon>
        <taxon>Ophiostomataceae</taxon>
        <taxon>Sporothrix</taxon>
    </lineage>
</organism>
<protein>
    <recommendedName>
        <fullName evidence="7">C2H2-type domain-containing protein</fullName>
    </recommendedName>
</protein>
<dbReference type="PROSITE" id="PS50157">
    <property type="entry name" value="ZINC_FINGER_C2H2_2"/>
    <property type="match status" value="2"/>
</dbReference>
<dbReference type="Gene3D" id="3.30.160.60">
    <property type="entry name" value="Classic Zinc Finger"/>
    <property type="match status" value="3"/>
</dbReference>
<dbReference type="Proteomes" id="UP000018087">
    <property type="component" value="Unassembled WGS sequence"/>
</dbReference>
<dbReference type="GO" id="GO:0005634">
    <property type="term" value="C:nucleus"/>
    <property type="evidence" value="ECO:0007669"/>
    <property type="project" value="UniProtKB-ARBA"/>
</dbReference>
<dbReference type="InterPro" id="IPR050329">
    <property type="entry name" value="GLI_C2H2-zinc-finger"/>
</dbReference>
<dbReference type="PANTHER" id="PTHR19818:SF149">
    <property type="entry name" value="C2H2-TYPE DOMAIN-CONTAINING PROTEIN"/>
    <property type="match status" value="1"/>
</dbReference>
<feature type="region of interest" description="Disordered" evidence="6">
    <location>
        <begin position="66"/>
        <end position="88"/>
    </location>
</feature>
<dbReference type="eggNOG" id="KOG1721">
    <property type="taxonomic scope" value="Eukaryota"/>
</dbReference>
<dbReference type="GO" id="GO:0008270">
    <property type="term" value="F:zinc ion binding"/>
    <property type="evidence" value="ECO:0007669"/>
    <property type="project" value="UniProtKB-KW"/>
</dbReference>
<dbReference type="PANTHER" id="PTHR19818">
    <property type="entry name" value="ZINC FINGER PROTEIN ZIC AND GLI"/>
    <property type="match status" value="1"/>
</dbReference>
<evidence type="ECO:0000256" key="3">
    <source>
        <dbReference type="ARBA" id="ARBA00022771"/>
    </source>
</evidence>
<evidence type="ECO:0000256" key="6">
    <source>
        <dbReference type="SAM" id="MobiDB-lite"/>
    </source>
</evidence>
<feature type="region of interest" description="Disordered" evidence="6">
    <location>
        <begin position="1"/>
        <end position="33"/>
    </location>
</feature>
<evidence type="ECO:0000313" key="8">
    <source>
        <dbReference type="EMBL" id="ERS94997.1"/>
    </source>
</evidence>
<dbReference type="InterPro" id="IPR036236">
    <property type="entry name" value="Znf_C2H2_sf"/>
</dbReference>
<dbReference type="SMART" id="SM00355">
    <property type="entry name" value="ZnF_C2H2"/>
    <property type="match status" value="2"/>
</dbReference>
<dbReference type="EMBL" id="KI440857">
    <property type="protein sequence ID" value="ERS94997.1"/>
    <property type="molecule type" value="Genomic_DNA"/>
</dbReference>
<sequence length="347" mass="38570">MDRTPSLSHSPNSSPKSNCPSGTSSLGHPSPDTFTRHHSVSSLYGVDLFCSMAPTQDSDIPLFTLDTTSQPDWNPRSTAHVPGTSSGPSTALPIEYDSFGCPGIYHGVQQTRRTMPITLSLSRAVATVQSPLRPASALHVSFPSTLTTTPRPVTQTSLRDEIEVAFPARASVTSASSFSQRHSGHLPYQIESAEVHGTSSNTDDPCGFVSGDPIAVWNQNTPTTGRLHDTSDSYPHRPQSAVAVQQRDVVRTHRQPRRLTTREEANFQCGVKGCGKLFSRSYNYKAHMETHNEKREYPFPCQVPDCGKRFVRKTDLQRHHQSVHMKERNHRCDYCGRLFSRKDTLRR</sequence>
<feature type="domain" description="C2H2-type" evidence="7">
    <location>
        <begin position="299"/>
        <end position="329"/>
    </location>
</feature>
<dbReference type="GO" id="GO:0000978">
    <property type="term" value="F:RNA polymerase II cis-regulatory region sequence-specific DNA binding"/>
    <property type="evidence" value="ECO:0007669"/>
    <property type="project" value="TreeGrafter"/>
</dbReference>
<feature type="compositionally biased region" description="Low complexity" evidence="6">
    <location>
        <begin position="1"/>
        <end position="21"/>
    </location>
</feature>
<feature type="domain" description="C2H2-type" evidence="7">
    <location>
        <begin position="267"/>
        <end position="296"/>
    </location>
</feature>
<dbReference type="SUPFAM" id="SSF57667">
    <property type="entry name" value="beta-beta-alpha zinc fingers"/>
    <property type="match status" value="2"/>
</dbReference>
<proteinExistence type="predicted"/>
<keyword evidence="3 5" id="KW-0863">Zinc-finger</keyword>
<evidence type="ECO:0000256" key="5">
    <source>
        <dbReference type="PROSITE-ProRule" id="PRU00042"/>
    </source>
</evidence>
<keyword evidence="1" id="KW-0479">Metal-binding</keyword>
<evidence type="ECO:0000259" key="7">
    <source>
        <dbReference type="PROSITE" id="PS50157"/>
    </source>
</evidence>
<dbReference type="GO" id="GO:0045944">
    <property type="term" value="P:positive regulation of transcription by RNA polymerase II"/>
    <property type="evidence" value="ECO:0007669"/>
    <property type="project" value="UniProtKB-ARBA"/>
</dbReference>
<dbReference type="STRING" id="1391915.U7PHJ7"/>
<dbReference type="InterPro" id="IPR013087">
    <property type="entry name" value="Znf_C2H2_type"/>
</dbReference>
<dbReference type="Pfam" id="PF00096">
    <property type="entry name" value="zf-C2H2"/>
    <property type="match status" value="2"/>
</dbReference>
<evidence type="ECO:0000313" key="9">
    <source>
        <dbReference type="Proteomes" id="UP000018087"/>
    </source>
</evidence>